<keyword evidence="3 7" id="KW-0812">Transmembrane</keyword>
<gene>
    <name evidence="9" type="ORF">E1212_28600</name>
</gene>
<feature type="transmembrane region" description="Helical" evidence="7">
    <location>
        <begin position="128"/>
        <end position="152"/>
    </location>
</feature>
<feature type="domain" description="Type II secretion system protein GspF" evidence="8">
    <location>
        <begin position="175"/>
        <end position="297"/>
    </location>
</feature>
<comment type="caution">
    <text evidence="9">The sequence shown here is derived from an EMBL/GenBank/DDBJ whole genome shotgun (WGS) entry which is preliminary data.</text>
</comment>
<evidence type="ECO:0000256" key="5">
    <source>
        <dbReference type="ARBA" id="ARBA00023136"/>
    </source>
</evidence>
<evidence type="ECO:0000256" key="1">
    <source>
        <dbReference type="ARBA" id="ARBA00004651"/>
    </source>
</evidence>
<name>A0A4R4R9F0_9ACTN</name>
<evidence type="ECO:0000313" key="9">
    <source>
        <dbReference type="EMBL" id="TDC45626.1"/>
    </source>
</evidence>
<keyword evidence="5 7" id="KW-0472">Membrane</keyword>
<reference evidence="9 10" key="1">
    <citation type="submission" date="2019-02" db="EMBL/GenBank/DDBJ databases">
        <title>Draft genome sequences of novel Actinobacteria.</title>
        <authorList>
            <person name="Sahin N."/>
            <person name="Ay H."/>
            <person name="Saygin H."/>
        </authorList>
    </citation>
    <scope>NUCLEOTIDE SEQUENCE [LARGE SCALE GENOMIC DNA]</scope>
    <source>
        <strain evidence="9 10">KC603</strain>
    </source>
</reference>
<sequence>MTILAVVCAALAAVVLLGPPPGVVRLRSIIGGHPGSTTGVRADREASPGGTGPSGARAVGGAAGVGAAAGPWRAGRSADGAGVPATRGVGGSGVGAAAGLWRAGRSAGGAGASSRGRALAAAVASAGAFWLLEGVLGAVTGAGVGIAAWYGLGRLEPAARRRDRERVVAMLPLAADLMAAALAAGCPPAVAAETVGSAIGGPLGRALVDAAAAASVGVEPGRAWSDLAADAAVRPLARALTAATTRGTSPSPVLARVSADARDAARWAGEARARSLGARAAAPLGLCFLPAFVLVGVVPVVATSGILVP</sequence>
<keyword evidence="2" id="KW-1003">Cell membrane</keyword>
<dbReference type="InterPro" id="IPR018076">
    <property type="entry name" value="T2SS_GspF_dom"/>
</dbReference>
<evidence type="ECO:0000256" key="3">
    <source>
        <dbReference type="ARBA" id="ARBA00022692"/>
    </source>
</evidence>
<comment type="subcellular location">
    <subcellularLocation>
        <location evidence="1">Cell membrane</location>
        <topology evidence="1">Multi-pass membrane protein</topology>
    </subcellularLocation>
</comment>
<dbReference type="Proteomes" id="UP000295621">
    <property type="component" value="Unassembled WGS sequence"/>
</dbReference>
<evidence type="ECO:0000256" key="7">
    <source>
        <dbReference type="SAM" id="Phobius"/>
    </source>
</evidence>
<evidence type="ECO:0000313" key="10">
    <source>
        <dbReference type="Proteomes" id="UP000295621"/>
    </source>
</evidence>
<dbReference type="EMBL" id="SMKL01000128">
    <property type="protein sequence ID" value="TDC45626.1"/>
    <property type="molecule type" value="Genomic_DNA"/>
</dbReference>
<dbReference type="AlphaFoldDB" id="A0A4R4R9F0"/>
<dbReference type="RefSeq" id="WP_131988872.1">
    <property type="nucleotide sequence ID" value="NZ_SMKL01000128.1"/>
</dbReference>
<evidence type="ECO:0000256" key="4">
    <source>
        <dbReference type="ARBA" id="ARBA00022989"/>
    </source>
</evidence>
<protein>
    <submittedName>
        <fullName evidence="9">Type II secretion system F family protein</fullName>
    </submittedName>
</protein>
<evidence type="ECO:0000259" key="8">
    <source>
        <dbReference type="Pfam" id="PF00482"/>
    </source>
</evidence>
<dbReference type="PANTHER" id="PTHR35007">
    <property type="entry name" value="INTEGRAL MEMBRANE PROTEIN-RELATED"/>
    <property type="match status" value="1"/>
</dbReference>
<keyword evidence="10" id="KW-1185">Reference proteome</keyword>
<dbReference type="Pfam" id="PF00482">
    <property type="entry name" value="T2SSF"/>
    <property type="match status" value="1"/>
</dbReference>
<dbReference type="PANTHER" id="PTHR35007:SF3">
    <property type="entry name" value="POSSIBLE CONSERVED ALANINE RICH MEMBRANE PROTEIN"/>
    <property type="match status" value="1"/>
</dbReference>
<proteinExistence type="predicted"/>
<accession>A0A4R4R9F0</accession>
<dbReference type="GO" id="GO:0005886">
    <property type="term" value="C:plasma membrane"/>
    <property type="evidence" value="ECO:0007669"/>
    <property type="project" value="UniProtKB-SubCell"/>
</dbReference>
<organism evidence="9 10">
    <name type="scientific">Jiangella ureilytica</name>
    <dbReference type="NCBI Taxonomy" id="2530374"/>
    <lineage>
        <taxon>Bacteria</taxon>
        <taxon>Bacillati</taxon>
        <taxon>Actinomycetota</taxon>
        <taxon>Actinomycetes</taxon>
        <taxon>Jiangellales</taxon>
        <taxon>Jiangellaceae</taxon>
        <taxon>Jiangella</taxon>
    </lineage>
</organism>
<feature type="region of interest" description="Disordered" evidence="6">
    <location>
        <begin position="34"/>
        <end position="59"/>
    </location>
</feature>
<evidence type="ECO:0000256" key="6">
    <source>
        <dbReference type="SAM" id="MobiDB-lite"/>
    </source>
</evidence>
<feature type="transmembrane region" description="Helical" evidence="7">
    <location>
        <begin position="284"/>
        <end position="308"/>
    </location>
</feature>
<evidence type="ECO:0000256" key="2">
    <source>
        <dbReference type="ARBA" id="ARBA00022475"/>
    </source>
</evidence>
<keyword evidence="4 7" id="KW-1133">Transmembrane helix</keyword>